<dbReference type="PANTHER" id="PTHR11496">
    <property type="entry name" value="ALCOHOL DEHYDROGENASE"/>
    <property type="match status" value="1"/>
</dbReference>
<dbReference type="HOGENOM" id="CLU_007207_0_7_1"/>
<dbReference type="EMBL" id="KB445792">
    <property type="protein sequence ID" value="EMD40675.1"/>
    <property type="molecule type" value="Genomic_DNA"/>
</dbReference>
<name>M2R8C3_CERS8</name>
<dbReference type="Pfam" id="PF25137">
    <property type="entry name" value="ADH_Fe_C"/>
    <property type="match status" value="1"/>
</dbReference>
<keyword evidence="12" id="KW-1185">Reference proteome</keyword>
<sequence>MLSKVASRNAIKRLMYATQHSACPCHGCTSGGIHRSLDAVNQLRRFATPVDALPVEKEYAFEVAASHLRFGEGVTREVGMDFKNMKARKVAVFTDPNVAKLPAAKMAINSLEAQADLPFVVYDRVVAEPTEESWRNAIAWSREHDCSHFLAVGGGSVMDTAKAANLFTVYKDADLFDFINAPVGKGLPVEQQLRPLIAGMLRRITLSSYPRPHTCPVPTTAGTGSETTGTAILDITSMSFKTGISSRAMKPVLGIVDTLNTRTCSRELHISAGLDVLFHSLESYTAIPYTERTPRPANPILRPAYQGSNPVADVFSMWALHTTIKHLPRIAKNLDDYESMAQMALAASFAGIGFGNAGVHLCHGISYPISGLNKPGPKFKYSGYNVDHPIIPHGVTVALPAPAVFQFTAPSSPSRHREALAIFNGVSISDPSITSIPDSEIGAHLFEAIARFLDNLGVPRGLKAVGYTKADVAKLVEGTIPQRRVLDLAPGIGDVAGADGREYLTKIIENSLEY</sequence>
<evidence type="ECO:0000256" key="8">
    <source>
        <dbReference type="ARBA" id="ARBA00049496"/>
    </source>
</evidence>
<evidence type="ECO:0000256" key="7">
    <source>
        <dbReference type="ARBA" id="ARBA00023128"/>
    </source>
</evidence>
<dbReference type="FunFam" id="1.20.1090.10:FF:000003">
    <property type="entry name" value="Probable hydroxyacid-oxoacid transhydrogenase, mitochondrial"/>
    <property type="match status" value="1"/>
</dbReference>
<dbReference type="AlphaFoldDB" id="M2R8C3"/>
<feature type="domain" description="Alcohol dehydrogenase iron-type/glycerol dehydrogenase GldA" evidence="9">
    <location>
        <begin position="67"/>
        <end position="258"/>
    </location>
</feature>
<dbReference type="SUPFAM" id="SSF56796">
    <property type="entry name" value="Dehydroquinate synthase-like"/>
    <property type="match status" value="1"/>
</dbReference>
<evidence type="ECO:0000313" key="12">
    <source>
        <dbReference type="Proteomes" id="UP000016930"/>
    </source>
</evidence>
<dbReference type="GO" id="GO:0005739">
    <property type="term" value="C:mitochondrion"/>
    <property type="evidence" value="ECO:0007669"/>
    <property type="project" value="UniProtKB-SubCell"/>
</dbReference>
<proteinExistence type="inferred from homology"/>
<evidence type="ECO:0000256" key="2">
    <source>
        <dbReference type="ARBA" id="ARBA00004173"/>
    </source>
</evidence>
<evidence type="ECO:0000256" key="4">
    <source>
        <dbReference type="ARBA" id="ARBA00013182"/>
    </source>
</evidence>
<dbReference type="STRING" id="914234.M2R8C3"/>
<evidence type="ECO:0000259" key="9">
    <source>
        <dbReference type="Pfam" id="PF00465"/>
    </source>
</evidence>
<dbReference type="GO" id="GO:0046872">
    <property type="term" value="F:metal ion binding"/>
    <property type="evidence" value="ECO:0007669"/>
    <property type="project" value="InterPro"/>
</dbReference>
<comment type="subcellular location">
    <subcellularLocation>
        <location evidence="2">Mitochondrion</location>
    </subcellularLocation>
</comment>
<comment type="similarity">
    <text evidence="3">Belongs to the iron-containing alcohol dehydrogenase family. Hydroxyacid-oxoacid transhydrogenase subfamily.</text>
</comment>
<dbReference type="CDD" id="cd08190">
    <property type="entry name" value="HOT"/>
    <property type="match status" value="1"/>
</dbReference>
<dbReference type="OrthoDB" id="339764at2759"/>
<dbReference type="InterPro" id="IPR039697">
    <property type="entry name" value="Alcohol_dehydrogenase_Fe"/>
</dbReference>
<organism evidence="11 12">
    <name type="scientific">Ceriporiopsis subvermispora (strain B)</name>
    <name type="common">White-rot fungus</name>
    <name type="synonym">Gelatoporia subvermispora</name>
    <dbReference type="NCBI Taxonomy" id="914234"/>
    <lineage>
        <taxon>Eukaryota</taxon>
        <taxon>Fungi</taxon>
        <taxon>Dikarya</taxon>
        <taxon>Basidiomycota</taxon>
        <taxon>Agaricomycotina</taxon>
        <taxon>Agaricomycetes</taxon>
        <taxon>Polyporales</taxon>
        <taxon>Gelatoporiaceae</taxon>
        <taxon>Gelatoporia</taxon>
    </lineage>
</organism>
<evidence type="ECO:0000256" key="6">
    <source>
        <dbReference type="ARBA" id="ARBA00023002"/>
    </source>
</evidence>
<dbReference type="Gene3D" id="1.20.1090.10">
    <property type="entry name" value="Dehydroquinate synthase-like - alpha domain"/>
    <property type="match status" value="1"/>
</dbReference>
<evidence type="ECO:0000313" key="11">
    <source>
        <dbReference type="EMBL" id="EMD40675.1"/>
    </source>
</evidence>
<dbReference type="InterPro" id="IPR042157">
    <property type="entry name" value="HOT"/>
</dbReference>
<feature type="domain" description="Fe-containing alcohol dehydrogenase-like C-terminal" evidence="10">
    <location>
        <begin position="307"/>
        <end position="480"/>
    </location>
</feature>
<comment type="catalytic activity">
    <reaction evidence="8">
        <text>4-hydroxybutanoate + 2-oxoglutarate = (R)-2-hydroxyglutarate + succinate semialdehyde</text>
        <dbReference type="Rhea" id="RHEA:24734"/>
        <dbReference type="ChEBI" id="CHEBI:15801"/>
        <dbReference type="ChEBI" id="CHEBI:16724"/>
        <dbReference type="ChEBI" id="CHEBI:16810"/>
        <dbReference type="ChEBI" id="CHEBI:57706"/>
        <dbReference type="EC" id="1.1.99.24"/>
    </reaction>
</comment>
<reference evidence="11 12" key="1">
    <citation type="journal article" date="2012" name="Proc. Natl. Acad. Sci. U.S.A.">
        <title>Comparative genomics of Ceriporiopsis subvermispora and Phanerochaete chrysosporium provide insight into selective ligninolysis.</title>
        <authorList>
            <person name="Fernandez-Fueyo E."/>
            <person name="Ruiz-Duenas F.J."/>
            <person name="Ferreira P."/>
            <person name="Floudas D."/>
            <person name="Hibbett D.S."/>
            <person name="Canessa P."/>
            <person name="Larrondo L.F."/>
            <person name="James T.Y."/>
            <person name="Seelenfreund D."/>
            <person name="Lobos S."/>
            <person name="Polanco R."/>
            <person name="Tello M."/>
            <person name="Honda Y."/>
            <person name="Watanabe T."/>
            <person name="Watanabe T."/>
            <person name="Ryu J.S."/>
            <person name="Kubicek C.P."/>
            <person name="Schmoll M."/>
            <person name="Gaskell J."/>
            <person name="Hammel K.E."/>
            <person name="St John F.J."/>
            <person name="Vanden Wymelenberg A."/>
            <person name="Sabat G."/>
            <person name="Splinter BonDurant S."/>
            <person name="Syed K."/>
            <person name="Yadav J.S."/>
            <person name="Doddapaneni H."/>
            <person name="Subramanian V."/>
            <person name="Lavin J.L."/>
            <person name="Oguiza J.A."/>
            <person name="Perez G."/>
            <person name="Pisabarro A.G."/>
            <person name="Ramirez L."/>
            <person name="Santoyo F."/>
            <person name="Master E."/>
            <person name="Coutinho P.M."/>
            <person name="Henrissat B."/>
            <person name="Lombard V."/>
            <person name="Magnuson J.K."/>
            <person name="Kuees U."/>
            <person name="Hori C."/>
            <person name="Igarashi K."/>
            <person name="Samejima M."/>
            <person name="Held B.W."/>
            <person name="Barry K.W."/>
            <person name="LaButti K.M."/>
            <person name="Lapidus A."/>
            <person name="Lindquist E.A."/>
            <person name="Lucas S.M."/>
            <person name="Riley R."/>
            <person name="Salamov A.A."/>
            <person name="Hoffmeister D."/>
            <person name="Schwenk D."/>
            <person name="Hadar Y."/>
            <person name="Yarden O."/>
            <person name="de Vries R.P."/>
            <person name="Wiebenga A."/>
            <person name="Stenlid J."/>
            <person name="Eastwood D."/>
            <person name="Grigoriev I.V."/>
            <person name="Berka R.M."/>
            <person name="Blanchette R.A."/>
            <person name="Kersten P."/>
            <person name="Martinez A.T."/>
            <person name="Vicuna R."/>
            <person name="Cullen D."/>
        </authorList>
    </citation>
    <scope>NUCLEOTIDE SEQUENCE [LARGE SCALE GENOMIC DNA]</scope>
    <source>
        <strain evidence="11 12">B</strain>
    </source>
</reference>
<protein>
    <recommendedName>
        <fullName evidence="4">hydroxyacid-oxoacid transhydrogenase</fullName>
        <ecNumber evidence="4">1.1.99.24</ecNumber>
    </recommendedName>
</protein>
<keyword evidence="7" id="KW-0496">Mitochondrion</keyword>
<evidence type="ECO:0000256" key="3">
    <source>
        <dbReference type="ARBA" id="ARBA00010005"/>
    </source>
</evidence>
<dbReference type="Pfam" id="PF00465">
    <property type="entry name" value="Fe-ADH"/>
    <property type="match status" value="1"/>
</dbReference>
<keyword evidence="5" id="KW-0809">Transit peptide</keyword>
<evidence type="ECO:0000256" key="1">
    <source>
        <dbReference type="ARBA" id="ARBA00000813"/>
    </source>
</evidence>
<dbReference type="PANTHER" id="PTHR11496:SF83">
    <property type="entry name" value="HYDROXYACID-OXOACID TRANSHYDROGENASE, MITOCHONDRIAL"/>
    <property type="match status" value="1"/>
</dbReference>
<dbReference type="EC" id="1.1.99.24" evidence="4"/>
<keyword evidence="6" id="KW-0560">Oxidoreductase</keyword>
<dbReference type="InterPro" id="IPR001670">
    <property type="entry name" value="ADH_Fe/GldA"/>
</dbReference>
<accession>M2R8C3</accession>
<comment type="catalytic activity">
    <reaction evidence="1">
        <text>(S)-3-hydroxybutanoate + 2-oxoglutarate = (R)-2-hydroxyglutarate + acetoacetate</text>
        <dbReference type="Rhea" id="RHEA:23048"/>
        <dbReference type="ChEBI" id="CHEBI:11047"/>
        <dbReference type="ChEBI" id="CHEBI:13705"/>
        <dbReference type="ChEBI" id="CHEBI:15801"/>
        <dbReference type="ChEBI" id="CHEBI:16810"/>
        <dbReference type="EC" id="1.1.99.24"/>
    </reaction>
</comment>
<dbReference type="Gene3D" id="3.40.50.1970">
    <property type="match status" value="1"/>
</dbReference>
<gene>
    <name evidence="11" type="ORF">CERSUDRAFT_111255</name>
</gene>
<dbReference type="GO" id="GO:0004022">
    <property type="term" value="F:alcohol dehydrogenase (NAD+) activity"/>
    <property type="evidence" value="ECO:0007669"/>
    <property type="project" value="InterPro"/>
</dbReference>
<dbReference type="GO" id="GO:0047988">
    <property type="term" value="F:hydroxyacid-oxoacid transhydrogenase activity"/>
    <property type="evidence" value="ECO:0007669"/>
    <property type="project" value="UniProtKB-EC"/>
</dbReference>
<dbReference type="InterPro" id="IPR056798">
    <property type="entry name" value="ADH_Fe_C"/>
</dbReference>
<evidence type="ECO:0000256" key="5">
    <source>
        <dbReference type="ARBA" id="ARBA00022946"/>
    </source>
</evidence>
<dbReference type="Proteomes" id="UP000016930">
    <property type="component" value="Unassembled WGS sequence"/>
</dbReference>
<evidence type="ECO:0000259" key="10">
    <source>
        <dbReference type="Pfam" id="PF25137"/>
    </source>
</evidence>